<dbReference type="Proteomes" id="UP001064048">
    <property type="component" value="Chromosome 26"/>
</dbReference>
<comment type="caution">
    <text evidence="1">The sequence shown here is derived from an EMBL/GenBank/DDBJ whole genome shotgun (WGS) entry which is preliminary data.</text>
</comment>
<sequence>MQLYGLYGASNGCILPPYPAHGTYTVHDRPEAVPGQTYGLAILKVTCDPGYRVIGNNATYCFSNNDWQHPMPRCTRFCRLTPDPSVKYFCKVTGDGILGGTRLCHELEPHGTVVVPICNYPVYYSSKVLLNMHCVDGAWDHVATCQPEADWRLSCHNQEEGHLNVKTRLGRHEHYLAYADRKMELFDSAALDCGKTPRKGQEIIITGKGTKVAHGDLPWHAAIYDKSYTPFMQVCGGSLVSTKVVISGNAIFSEEVSVIFSEIKFCIGDDSNAAHCFWNDGQHPASRYAVALGKIYRPWNDSMDLGAHKSDVKEIKMPARFFGEVAHYQDDIALVIMSTPVVYNTYIRPVCLDLDDEFDRNQLQSSSSGREISSKPGKHTFLLKDEQANEIPPNRVPEHLNQHFLTVASKHTLRCNTYLLYPTITLTDINRVLRSMMKTRETLDVYDISINTLLCVWRSSRDYWVRLGKHSFLLFINDLVASVADGLVVLFADDTTVVVRASSYMQLEERMSDVCNQLREWFAANGLIMNVTKSNVVLFKTRNHVETSHVQSPLPLCSTSRPGDCKQCRGGLALLDKNPRVLGPSFMNGYPRT</sequence>
<protein>
    <submittedName>
        <fullName evidence="1">Uncharacterized protein</fullName>
    </submittedName>
</protein>
<proteinExistence type="predicted"/>
<reference evidence="1 2" key="1">
    <citation type="journal article" date="2022" name="Genome Biol. Evol.">
        <title>The Spruce Budworm Genome: Reconstructing the Evolutionary History of Antifreeze Proteins.</title>
        <authorList>
            <person name="Beliveau C."/>
            <person name="Gagne P."/>
            <person name="Picq S."/>
            <person name="Vernygora O."/>
            <person name="Keeling C.I."/>
            <person name="Pinkney K."/>
            <person name="Doucet D."/>
            <person name="Wen F."/>
            <person name="Johnston J.S."/>
            <person name="Maaroufi H."/>
            <person name="Boyle B."/>
            <person name="Laroche J."/>
            <person name="Dewar K."/>
            <person name="Juretic N."/>
            <person name="Blackburn G."/>
            <person name="Nisole A."/>
            <person name="Brunet B."/>
            <person name="Brandao M."/>
            <person name="Lumley L."/>
            <person name="Duan J."/>
            <person name="Quan G."/>
            <person name="Lucarotti C.J."/>
            <person name="Roe A.D."/>
            <person name="Sperling F.A.H."/>
            <person name="Levesque R.C."/>
            <person name="Cusson M."/>
        </authorList>
    </citation>
    <scope>NUCLEOTIDE SEQUENCE [LARGE SCALE GENOMIC DNA]</scope>
    <source>
        <strain evidence="1">Glfc:IPQL:Cfum</strain>
    </source>
</reference>
<accession>A0ACC0JRZ5</accession>
<organism evidence="1 2">
    <name type="scientific">Choristoneura fumiferana</name>
    <name type="common">Spruce budworm moth</name>
    <name type="synonym">Archips fumiferana</name>
    <dbReference type="NCBI Taxonomy" id="7141"/>
    <lineage>
        <taxon>Eukaryota</taxon>
        <taxon>Metazoa</taxon>
        <taxon>Ecdysozoa</taxon>
        <taxon>Arthropoda</taxon>
        <taxon>Hexapoda</taxon>
        <taxon>Insecta</taxon>
        <taxon>Pterygota</taxon>
        <taxon>Neoptera</taxon>
        <taxon>Endopterygota</taxon>
        <taxon>Lepidoptera</taxon>
        <taxon>Glossata</taxon>
        <taxon>Ditrysia</taxon>
        <taxon>Tortricoidea</taxon>
        <taxon>Tortricidae</taxon>
        <taxon>Tortricinae</taxon>
        <taxon>Choristoneura</taxon>
    </lineage>
</organism>
<keyword evidence="2" id="KW-1185">Reference proteome</keyword>
<evidence type="ECO:0000313" key="2">
    <source>
        <dbReference type="Proteomes" id="UP001064048"/>
    </source>
</evidence>
<dbReference type="EMBL" id="CM046126">
    <property type="protein sequence ID" value="KAI8426934.1"/>
    <property type="molecule type" value="Genomic_DNA"/>
</dbReference>
<evidence type="ECO:0000313" key="1">
    <source>
        <dbReference type="EMBL" id="KAI8426934.1"/>
    </source>
</evidence>
<gene>
    <name evidence="1" type="ORF">MSG28_014604</name>
</gene>
<name>A0ACC0JRZ5_CHOFU</name>